<dbReference type="SUPFAM" id="SSF53474">
    <property type="entry name" value="alpha/beta-Hydrolases"/>
    <property type="match status" value="1"/>
</dbReference>
<gene>
    <name evidence="5" type="ORF">FJTKL_13524</name>
</gene>
<dbReference type="PANTHER" id="PTHR11559">
    <property type="entry name" value="CARBOXYLESTERASE"/>
    <property type="match status" value="1"/>
</dbReference>
<keyword evidence="6" id="KW-1185">Reference proteome</keyword>
<dbReference type="Pfam" id="PF00135">
    <property type="entry name" value="COesterase"/>
    <property type="match status" value="1"/>
</dbReference>
<dbReference type="InterPro" id="IPR029058">
    <property type="entry name" value="AB_hydrolase_fold"/>
</dbReference>
<dbReference type="InterPro" id="IPR002018">
    <property type="entry name" value="CarbesteraseB"/>
</dbReference>
<organism evidence="5 6">
    <name type="scientific">Diaporthe vaccinii</name>
    <dbReference type="NCBI Taxonomy" id="105482"/>
    <lineage>
        <taxon>Eukaryota</taxon>
        <taxon>Fungi</taxon>
        <taxon>Dikarya</taxon>
        <taxon>Ascomycota</taxon>
        <taxon>Pezizomycotina</taxon>
        <taxon>Sordariomycetes</taxon>
        <taxon>Sordariomycetidae</taxon>
        <taxon>Diaporthales</taxon>
        <taxon>Diaporthaceae</taxon>
        <taxon>Diaporthe</taxon>
        <taxon>Diaporthe eres species complex</taxon>
    </lineage>
</organism>
<evidence type="ECO:0000256" key="1">
    <source>
        <dbReference type="ARBA" id="ARBA00005964"/>
    </source>
</evidence>
<dbReference type="InterPro" id="IPR050309">
    <property type="entry name" value="Type-B_Carboxylest/Lipase"/>
</dbReference>
<sequence length="577" mass="62155">MSAGPGRVLSLELPSVSAPPRRPPIWPTMVRFPSSSSASAVVLALLASAPSPARAVDVTVSLDYSTYIGTAQASTGVTEWLGIRFAAPPLGDLRFARPQDPAVVSTPQPANTHAKVCLGTGKPSNATDTSEDCLFLDIYAPSNATTASRLPVFFFIQGGGFNENSNANLNGTGLVNASGNNIIVVTVNYRVGPYGFLTNGDELQLNNGLYDQRKAMEWVQGYIAQFGGDPGHVVLGGDSAGAASISLHLAAFGGRDDGLFHAAAAESVSFATVLTVEESQYQYDNLALRLGCVGSSNETLACLRSKTAVELQDANYNIPYPGAASAPRYMYNPVIDGDLIRELTYTAFADGNFVKVPIIVGDDTNGGTSFAPQDTSTLAQSNVWIRNQFPYVTLEQFAAINELYPNPNDTCPNVGCYWRQAADTYGEMRYMCPGLYVTAAYADYGVPQSWHYRWNVEDPAQIAAGEGVPHTVELNAIFGPLNTNNNSPLSYYANGTNAHAVPVVQAYWTSFIRSYDPNTYRLNGTAEWQAWDDNAQQRILFDTGGVTSMESLAGSDLMARCDYWYGIGVDIRQKRTI</sequence>
<reference evidence="5 6" key="1">
    <citation type="submission" date="2024-03" db="EMBL/GenBank/DDBJ databases">
        <title>A high-quality draft genome sequence of Diaporthe vaccinii, a causative agent of upright dieback and viscid rot disease in cranberry plants.</title>
        <authorList>
            <person name="Sarrasin M."/>
            <person name="Lang B.F."/>
            <person name="Burger G."/>
        </authorList>
    </citation>
    <scope>NUCLEOTIDE SEQUENCE [LARGE SCALE GENOMIC DNA]</scope>
    <source>
        <strain evidence="5 6">IS7</strain>
    </source>
</reference>
<evidence type="ECO:0000313" key="5">
    <source>
        <dbReference type="EMBL" id="KAL2279318.1"/>
    </source>
</evidence>
<dbReference type="InterPro" id="IPR019826">
    <property type="entry name" value="Carboxylesterase_B_AS"/>
</dbReference>
<dbReference type="InterPro" id="IPR019819">
    <property type="entry name" value="Carboxylesterase_B_CS"/>
</dbReference>
<evidence type="ECO:0000256" key="3">
    <source>
        <dbReference type="RuleBase" id="RU361235"/>
    </source>
</evidence>
<dbReference type="Proteomes" id="UP001600888">
    <property type="component" value="Unassembled WGS sequence"/>
</dbReference>
<evidence type="ECO:0000259" key="4">
    <source>
        <dbReference type="Pfam" id="PF00135"/>
    </source>
</evidence>
<dbReference type="Gene3D" id="3.40.50.1820">
    <property type="entry name" value="alpha/beta hydrolase"/>
    <property type="match status" value="1"/>
</dbReference>
<accession>A0ABR4EA41</accession>
<dbReference type="PROSITE" id="PS00941">
    <property type="entry name" value="CARBOXYLESTERASE_B_2"/>
    <property type="match status" value="1"/>
</dbReference>
<name>A0ABR4EA41_9PEZI</name>
<comment type="caution">
    <text evidence="5">The sequence shown here is derived from an EMBL/GenBank/DDBJ whole genome shotgun (WGS) entry which is preliminary data.</text>
</comment>
<proteinExistence type="inferred from homology"/>
<feature type="domain" description="Carboxylesterase type B" evidence="4">
    <location>
        <begin position="70"/>
        <end position="545"/>
    </location>
</feature>
<comment type="similarity">
    <text evidence="1 3">Belongs to the type-B carboxylesterase/lipase family.</text>
</comment>
<evidence type="ECO:0000256" key="2">
    <source>
        <dbReference type="ARBA" id="ARBA00022801"/>
    </source>
</evidence>
<dbReference type="EMBL" id="JBAWTH010000077">
    <property type="protein sequence ID" value="KAL2279318.1"/>
    <property type="molecule type" value="Genomic_DNA"/>
</dbReference>
<dbReference type="PROSITE" id="PS00122">
    <property type="entry name" value="CARBOXYLESTERASE_B_1"/>
    <property type="match status" value="1"/>
</dbReference>
<keyword evidence="2 3" id="KW-0378">Hydrolase</keyword>
<dbReference type="EC" id="3.1.1.-" evidence="3"/>
<evidence type="ECO:0000313" key="6">
    <source>
        <dbReference type="Proteomes" id="UP001600888"/>
    </source>
</evidence>
<protein>
    <recommendedName>
        <fullName evidence="3">Carboxylic ester hydrolase</fullName>
        <ecNumber evidence="3">3.1.1.-</ecNumber>
    </recommendedName>
</protein>